<dbReference type="InterPro" id="IPR036283">
    <property type="entry name" value="NOB1_Zf-like_sf"/>
</dbReference>
<evidence type="ECO:0000256" key="5">
    <source>
        <dbReference type="ARBA" id="ARBA00022801"/>
    </source>
</evidence>
<dbReference type="EMBL" id="JADAQX010000035">
    <property type="protein sequence ID" value="KAF8822629.1"/>
    <property type="molecule type" value="Genomic_DNA"/>
</dbReference>
<accession>A0ABQ7JFH7</accession>
<evidence type="ECO:0000313" key="13">
    <source>
        <dbReference type="Proteomes" id="UP000823046"/>
    </source>
</evidence>
<protein>
    <submittedName>
        <fullName evidence="12">Nin one binding (NOB1) Zn-ribbon family protein</fullName>
    </submittedName>
</protein>
<organism evidence="12 13">
    <name type="scientific">Cardiosporidium cionae</name>
    <dbReference type="NCBI Taxonomy" id="476202"/>
    <lineage>
        <taxon>Eukaryota</taxon>
        <taxon>Sar</taxon>
        <taxon>Alveolata</taxon>
        <taxon>Apicomplexa</taxon>
        <taxon>Aconoidasida</taxon>
        <taxon>Nephromycida</taxon>
        <taxon>Cardiosporidium</taxon>
    </lineage>
</organism>
<name>A0ABQ7JFH7_9APIC</name>
<evidence type="ECO:0000256" key="2">
    <source>
        <dbReference type="ARBA" id="ARBA00005858"/>
    </source>
</evidence>
<dbReference type="Proteomes" id="UP000823046">
    <property type="component" value="Unassembled WGS sequence"/>
</dbReference>
<proteinExistence type="inferred from homology"/>
<gene>
    <name evidence="12" type="ORF">IE077_000505</name>
</gene>
<evidence type="ECO:0000256" key="6">
    <source>
        <dbReference type="ARBA" id="ARBA00022833"/>
    </source>
</evidence>
<dbReference type="InterPro" id="IPR014881">
    <property type="entry name" value="NOB1_Zn-bd"/>
</dbReference>
<keyword evidence="6 8" id="KW-0862">Zinc</keyword>
<keyword evidence="7 8" id="KW-0539">Nucleus</keyword>
<evidence type="ECO:0000256" key="1">
    <source>
        <dbReference type="ARBA" id="ARBA00004123"/>
    </source>
</evidence>
<feature type="compositionally biased region" description="Low complexity" evidence="9">
    <location>
        <begin position="197"/>
        <end position="206"/>
    </location>
</feature>
<dbReference type="Gene3D" id="6.20.210.10">
    <property type="entry name" value="Nin one binding (NOB1), Zn-ribbon-like"/>
    <property type="match status" value="1"/>
</dbReference>
<evidence type="ECO:0000256" key="3">
    <source>
        <dbReference type="ARBA" id="ARBA00022722"/>
    </source>
</evidence>
<evidence type="ECO:0000313" key="12">
    <source>
        <dbReference type="EMBL" id="KAF8822629.1"/>
    </source>
</evidence>
<evidence type="ECO:0000256" key="9">
    <source>
        <dbReference type="SAM" id="MobiDB-lite"/>
    </source>
</evidence>
<comment type="subcellular location">
    <subcellularLocation>
        <location evidence="1">Nucleus</location>
    </subcellularLocation>
</comment>
<dbReference type="CDD" id="cd09876">
    <property type="entry name" value="PIN_Nob1-like"/>
    <property type="match status" value="1"/>
</dbReference>
<comment type="similarity">
    <text evidence="2 8">Belongs to the NOB1 family.</text>
</comment>
<evidence type="ECO:0000256" key="4">
    <source>
        <dbReference type="ARBA" id="ARBA00022723"/>
    </source>
</evidence>
<feature type="domain" description="Ribonuclease PIN" evidence="11">
    <location>
        <begin position="8"/>
        <end position="94"/>
    </location>
</feature>
<feature type="region of interest" description="Disordered" evidence="9">
    <location>
        <begin position="403"/>
        <end position="422"/>
    </location>
</feature>
<dbReference type="InterPro" id="IPR033411">
    <property type="entry name" value="Ribonuclease_PIN"/>
</dbReference>
<evidence type="ECO:0000259" key="11">
    <source>
        <dbReference type="Pfam" id="PF17146"/>
    </source>
</evidence>
<keyword evidence="3" id="KW-0540">Nuclease</keyword>
<dbReference type="InterPro" id="IPR017117">
    <property type="entry name" value="Nob1_euk"/>
</dbReference>
<keyword evidence="4 8" id="KW-0479">Metal-binding</keyword>
<dbReference type="Pfam" id="PF17146">
    <property type="entry name" value="PIN_6"/>
    <property type="match status" value="1"/>
</dbReference>
<dbReference type="SUPFAM" id="SSF144206">
    <property type="entry name" value="NOB1 zinc finger-like"/>
    <property type="match status" value="1"/>
</dbReference>
<sequence>MAGFSEQVVLDTGVFIRLKRIENLGNKFFCTPSVAAEIRDHHARRHVSLLPHSLNVLSPSKECIDFVEKFSALTGDRGFLSSTDIEVIALTLMLQRNTGNVTELRESPLSITTIDNTLEQSQKVHKYTPDELFQNNRNGTRTCSEEKIANASVSDYMNEEGSAANLTSTQLINEYDLQLEDNLVTEETEDQSQSVYIESNSNISSSSDDEGEWITSENLHRFGSHVRENVRMEVACMTTDFSIQNVLLQIGLHILSFDGYRIMSVKLWGLVCRGCQFFERDSSRKFCSRCGNDCVDRVSFIIDHMGQRCLHDNKKRTNLRGTVYSLPKPSRGRKKELILAEDQLMMGGLHRELKHKMKLYETEKAAKNPFNEDATVNQKGWWYRSHLPSGKMAVQGAPKVVIGMGKGNPNSNRWNKRNRNRG</sequence>
<dbReference type="PIRSF" id="PIRSF037125">
    <property type="entry name" value="D-site_20S_pre-rRNA_nuclease"/>
    <property type="match status" value="1"/>
</dbReference>
<reference evidence="12 13" key="1">
    <citation type="journal article" date="2020" name="bioRxiv">
        <title>Metabolic contributions of an alphaproteobacterial endosymbiont in the apicomplexan Cardiosporidium cionae.</title>
        <authorList>
            <person name="Hunter E.S."/>
            <person name="Paight C.J."/>
            <person name="Lane C.E."/>
        </authorList>
    </citation>
    <scope>NUCLEOTIDE SEQUENCE [LARGE SCALE GENOMIC DNA]</scope>
    <source>
        <strain evidence="12">ESH_2018</strain>
    </source>
</reference>
<keyword evidence="5" id="KW-0378">Hydrolase</keyword>
<feature type="region of interest" description="Disordered" evidence="9">
    <location>
        <begin position="186"/>
        <end position="210"/>
    </location>
</feature>
<dbReference type="InterPro" id="IPR039907">
    <property type="entry name" value="NOB1"/>
</dbReference>
<evidence type="ECO:0000256" key="7">
    <source>
        <dbReference type="ARBA" id="ARBA00023242"/>
    </source>
</evidence>
<dbReference type="PANTHER" id="PTHR12814">
    <property type="entry name" value="RNA-BINDING PROTEIN NOB1"/>
    <property type="match status" value="1"/>
</dbReference>
<dbReference type="PANTHER" id="PTHR12814:SF2">
    <property type="entry name" value="RNA-BINDING PROTEIN NOB1"/>
    <property type="match status" value="1"/>
</dbReference>
<comment type="caution">
    <text evidence="12">The sequence shown here is derived from an EMBL/GenBank/DDBJ whole genome shotgun (WGS) entry which is preliminary data.</text>
</comment>
<dbReference type="Gene3D" id="3.40.50.1010">
    <property type="entry name" value="5'-nuclease"/>
    <property type="match status" value="1"/>
</dbReference>
<evidence type="ECO:0000256" key="8">
    <source>
        <dbReference type="PIRNR" id="PIRNR037125"/>
    </source>
</evidence>
<feature type="domain" description="Nin one binding (NOB1) Zn-ribbon-like" evidence="10">
    <location>
        <begin position="262"/>
        <end position="332"/>
    </location>
</feature>
<keyword evidence="13" id="KW-1185">Reference proteome</keyword>
<evidence type="ECO:0000259" key="10">
    <source>
        <dbReference type="Pfam" id="PF08772"/>
    </source>
</evidence>
<dbReference type="Pfam" id="PF08772">
    <property type="entry name" value="Zn_ribbon_NOB1"/>
    <property type="match status" value="1"/>
</dbReference>